<feature type="transmembrane region" description="Helical" evidence="1">
    <location>
        <begin position="123"/>
        <end position="147"/>
    </location>
</feature>
<sequence>MTLQEQFFTLAMMSLSGVALGVVYDAYRVLCSELRAPRWILSVMDLVYWLFATLFVFRVLYYSNQGEIRLFVFLGLILGILFYFWLIGSITVRIMLWLIGVVRALIRFAVKAFRILILAPLRLLYRLLVILFGFAAAVTIFISRIVLQLLRPFGTLFWRLTKPLHKYAVLPSWIQKGVQWLQRIWKRPS</sequence>
<feature type="transmembrane region" description="Helical" evidence="1">
    <location>
        <begin position="6"/>
        <end position="27"/>
    </location>
</feature>
<evidence type="ECO:0000256" key="1">
    <source>
        <dbReference type="SAM" id="Phobius"/>
    </source>
</evidence>
<feature type="transmembrane region" description="Helical" evidence="1">
    <location>
        <begin position="94"/>
        <end position="117"/>
    </location>
</feature>
<dbReference type="NCBIfam" id="TIGR02893">
    <property type="entry name" value="spore_yabQ"/>
    <property type="match status" value="1"/>
</dbReference>
<evidence type="ECO:0000313" key="2">
    <source>
        <dbReference type="EMBL" id="ANE45984.1"/>
    </source>
</evidence>
<dbReference type="OrthoDB" id="1653819at2"/>
<reference evidence="2 3" key="1">
    <citation type="submission" date="2015-01" db="EMBL/GenBank/DDBJ databases">
        <title>Paenibacillus swuensis/DY6/whole genome sequencing.</title>
        <authorList>
            <person name="Kim M.K."/>
            <person name="Srinivasan S."/>
            <person name="Lee J.-J."/>
        </authorList>
    </citation>
    <scope>NUCLEOTIDE SEQUENCE [LARGE SCALE GENOMIC DNA]</scope>
    <source>
        <strain evidence="2 3">DY6</strain>
    </source>
</reference>
<keyword evidence="1" id="KW-1133">Transmembrane helix</keyword>
<evidence type="ECO:0000313" key="3">
    <source>
        <dbReference type="Proteomes" id="UP000076927"/>
    </source>
</evidence>
<dbReference type="EMBL" id="CP011388">
    <property type="protein sequence ID" value="ANE45984.1"/>
    <property type="molecule type" value="Genomic_DNA"/>
</dbReference>
<evidence type="ECO:0008006" key="4">
    <source>
        <dbReference type="Google" id="ProtNLM"/>
    </source>
</evidence>
<accession>A0A172TGF5</accession>
<keyword evidence="1" id="KW-0812">Transmembrane</keyword>
<feature type="transmembrane region" description="Helical" evidence="1">
    <location>
        <begin position="39"/>
        <end position="62"/>
    </location>
</feature>
<organism evidence="2 3">
    <name type="scientific">Paenibacillus swuensis</name>
    <dbReference type="NCBI Taxonomy" id="1178515"/>
    <lineage>
        <taxon>Bacteria</taxon>
        <taxon>Bacillati</taxon>
        <taxon>Bacillota</taxon>
        <taxon>Bacilli</taxon>
        <taxon>Bacillales</taxon>
        <taxon>Paenibacillaceae</taxon>
        <taxon>Paenibacillus</taxon>
    </lineage>
</organism>
<dbReference type="AlphaFoldDB" id="A0A172TGF5"/>
<feature type="transmembrane region" description="Helical" evidence="1">
    <location>
        <begin position="68"/>
        <end position="87"/>
    </location>
</feature>
<dbReference type="RefSeq" id="WP_068605319.1">
    <property type="nucleotide sequence ID" value="NZ_CP011388.1"/>
</dbReference>
<keyword evidence="1" id="KW-0472">Membrane</keyword>
<dbReference type="Pfam" id="PF09578">
    <property type="entry name" value="Spore_YabQ"/>
    <property type="match status" value="1"/>
</dbReference>
<protein>
    <recommendedName>
        <fullName evidence="4">Spore cortex biosynthesis protein YabQ</fullName>
    </recommendedName>
</protein>
<proteinExistence type="predicted"/>
<dbReference type="STRING" id="1178515.SY83_06455"/>
<dbReference type="Proteomes" id="UP000076927">
    <property type="component" value="Chromosome"/>
</dbReference>
<dbReference type="KEGG" id="pswu:SY83_06455"/>
<gene>
    <name evidence="2" type="ORF">SY83_06455</name>
</gene>
<dbReference type="PATRIC" id="fig|1178515.4.peg.1287"/>
<dbReference type="InterPro" id="IPR019074">
    <property type="entry name" value="YabQ"/>
</dbReference>
<keyword evidence="3" id="KW-1185">Reference proteome</keyword>
<name>A0A172TGF5_9BACL</name>